<dbReference type="Gramene" id="EOX91869">
    <property type="protein sequence ID" value="EOX91869"/>
    <property type="gene ID" value="TCM_000929"/>
</dbReference>
<reference evidence="1 2" key="1">
    <citation type="journal article" date="2013" name="Genome Biol.">
        <title>The genome sequence of the most widely cultivated cacao type and its use to identify candidate genes regulating pod color.</title>
        <authorList>
            <person name="Motamayor J.C."/>
            <person name="Mockaitis K."/>
            <person name="Schmutz J."/>
            <person name="Haiminen N."/>
            <person name="Iii D.L."/>
            <person name="Cornejo O."/>
            <person name="Findley S.D."/>
            <person name="Zheng P."/>
            <person name="Utro F."/>
            <person name="Royaert S."/>
            <person name="Saski C."/>
            <person name="Jenkins J."/>
            <person name="Podicheti R."/>
            <person name="Zhao M."/>
            <person name="Scheffler B.E."/>
            <person name="Stack J.C."/>
            <person name="Feltus F.A."/>
            <person name="Mustiga G.M."/>
            <person name="Amores F."/>
            <person name="Phillips W."/>
            <person name="Marelli J.P."/>
            <person name="May G.D."/>
            <person name="Shapiro H."/>
            <person name="Ma J."/>
            <person name="Bustamante C.D."/>
            <person name="Schnell R.J."/>
            <person name="Main D."/>
            <person name="Gilbert D."/>
            <person name="Parida L."/>
            <person name="Kuhn D.N."/>
        </authorList>
    </citation>
    <scope>NUCLEOTIDE SEQUENCE [LARGE SCALE GENOMIC DNA]</scope>
    <source>
        <strain evidence="2">cv. Matina 1-6</strain>
    </source>
</reference>
<proteinExistence type="predicted"/>
<name>A0A061DHC4_THECC</name>
<organism evidence="1 2">
    <name type="scientific">Theobroma cacao</name>
    <name type="common">Cacao</name>
    <name type="synonym">Cocoa</name>
    <dbReference type="NCBI Taxonomy" id="3641"/>
    <lineage>
        <taxon>Eukaryota</taxon>
        <taxon>Viridiplantae</taxon>
        <taxon>Streptophyta</taxon>
        <taxon>Embryophyta</taxon>
        <taxon>Tracheophyta</taxon>
        <taxon>Spermatophyta</taxon>
        <taxon>Magnoliopsida</taxon>
        <taxon>eudicotyledons</taxon>
        <taxon>Gunneridae</taxon>
        <taxon>Pentapetalae</taxon>
        <taxon>rosids</taxon>
        <taxon>malvids</taxon>
        <taxon>Malvales</taxon>
        <taxon>Malvaceae</taxon>
        <taxon>Byttnerioideae</taxon>
        <taxon>Theobroma</taxon>
    </lineage>
</organism>
<gene>
    <name evidence="1" type="ORF">TCM_000929</name>
</gene>
<dbReference type="PANTHER" id="PTHR34538">
    <property type="entry name" value="EXPRESSED PROTEIN"/>
    <property type="match status" value="1"/>
</dbReference>
<sequence>MSQMERDLSHRRSFYFSGCMMSPSCFPVHEEMEYSRIHYRSSSSDKTRRRWRNLLRRLVRDGKSSIYGSKPLSFHYDAVSYSQNFDDGCHHDESGHGRRVFQDVRWFQDRLKNNRSKTSCSS</sequence>
<dbReference type="HOGENOM" id="CLU_140023_1_0_1"/>
<evidence type="ECO:0000313" key="2">
    <source>
        <dbReference type="Proteomes" id="UP000026915"/>
    </source>
</evidence>
<keyword evidence="2" id="KW-1185">Reference proteome</keyword>
<dbReference type="InParanoid" id="A0A061DHC4"/>
<accession>A0A061DHC4</accession>
<dbReference type="PANTHER" id="PTHR34538:SF13">
    <property type="entry name" value="OS02G0637200 PROTEIN"/>
    <property type="match status" value="1"/>
</dbReference>
<dbReference type="Proteomes" id="UP000026915">
    <property type="component" value="Chromosome 1"/>
</dbReference>
<dbReference type="eggNOG" id="ENOG502S7UY">
    <property type="taxonomic scope" value="Eukaryota"/>
</dbReference>
<protein>
    <submittedName>
        <fullName evidence="1">Uncharacterized protein</fullName>
    </submittedName>
</protein>
<dbReference type="OMA" id="SNACRAP"/>
<dbReference type="EMBL" id="CM001879">
    <property type="protein sequence ID" value="EOX91869.1"/>
    <property type="molecule type" value="Genomic_DNA"/>
</dbReference>
<dbReference type="AlphaFoldDB" id="A0A061DHC4"/>
<evidence type="ECO:0000313" key="1">
    <source>
        <dbReference type="EMBL" id="EOX91869.1"/>
    </source>
</evidence>